<dbReference type="EMBL" id="MK359243">
    <property type="protein sequence ID" value="QBL15284.1"/>
    <property type="molecule type" value="Genomic_RNA"/>
</dbReference>
<accession>A0A482AC58</accession>
<evidence type="ECO:0000313" key="1">
    <source>
        <dbReference type="EMBL" id="QBL15284.1"/>
    </source>
</evidence>
<sequence>MPRRKPMITGAQTMAVWWADQSKAIKKVRRIEKRLMESGIVPAERERLREERDFLIMVYELAWMETSDGESRLMRLPRY</sequence>
<organism evidence="1">
    <name type="scientific">Ife virus</name>
    <dbReference type="NCBI Taxonomy" id="2547357"/>
    <lineage>
        <taxon>Viruses</taxon>
        <taxon>Riboviria</taxon>
        <taxon>Orthornavirae</taxon>
        <taxon>Duplornaviricota</taxon>
        <taxon>Resentoviricetes</taxon>
        <taxon>Reovirales</taxon>
        <taxon>Sedoreoviridae</taxon>
        <taxon>Orbivirus</taxon>
    </lineage>
</organism>
<name>A0A482AC58_9REOV</name>
<protein>
    <submittedName>
        <fullName evidence="1">NS4</fullName>
    </submittedName>
</protein>
<reference evidence="1" key="1">
    <citation type="journal article" date="2019" name="Viruses">
        <title>Discovery and Characterization of Bukakata orbivirus (Reoviridae:Orbivirus), a Novel Virus from a Ugandan Bat.</title>
        <authorList>
            <person name="Fagre A.C."/>
            <person name="Lee J.S."/>
            <person name="Kityo R.M."/>
            <person name="Bergren N.A."/>
            <person name="Mossel E.C."/>
            <person name="Nakayiki T."/>
            <person name="Nalikka B."/>
            <person name="Nyakarahuka L."/>
            <person name="Gilbert A.T."/>
            <person name="Peterhans J.K."/>
            <person name="Crabtree M.B."/>
            <person name="Towner J.S."/>
            <person name="Amman B.R."/>
            <person name="Sealy T.K."/>
            <person name="Schuh A.J."/>
            <person name="Nichol S.T."/>
            <person name="Lutwama J.J."/>
            <person name="Miller B.R."/>
            <person name="Kading R.C."/>
        </authorList>
    </citation>
    <scope>NUCLEOTIDE SEQUENCE</scope>
    <source>
        <strain evidence="1">IbAn 57245</strain>
    </source>
</reference>
<proteinExistence type="predicted"/>